<proteinExistence type="predicted"/>
<accession>A0A3P6F3Q9</accession>
<reference evidence="1" key="1">
    <citation type="submission" date="2018-11" db="EMBL/GenBank/DDBJ databases">
        <authorList>
            <consortium name="Genoscope - CEA"/>
            <person name="William W."/>
        </authorList>
    </citation>
    <scope>NUCLEOTIDE SEQUENCE</scope>
</reference>
<evidence type="ECO:0000313" key="1">
    <source>
        <dbReference type="EMBL" id="VDD44536.1"/>
    </source>
</evidence>
<gene>
    <name evidence="1" type="ORF">BOLC5T32083H</name>
</gene>
<dbReference type="AlphaFoldDB" id="A0A3P6F3Q9"/>
<organism evidence="1">
    <name type="scientific">Brassica oleracea</name>
    <name type="common">Wild cabbage</name>
    <dbReference type="NCBI Taxonomy" id="3712"/>
    <lineage>
        <taxon>Eukaryota</taxon>
        <taxon>Viridiplantae</taxon>
        <taxon>Streptophyta</taxon>
        <taxon>Embryophyta</taxon>
        <taxon>Tracheophyta</taxon>
        <taxon>Spermatophyta</taxon>
        <taxon>Magnoliopsida</taxon>
        <taxon>eudicotyledons</taxon>
        <taxon>Gunneridae</taxon>
        <taxon>Pentapetalae</taxon>
        <taxon>rosids</taxon>
        <taxon>malvids</taxon>
        <taxon>Brassicales</taxon>
        <taxon>Brassicaceae</taxon>
        <taxon>Brassiceae</taxon>
        <taxon>Brassica</taxon>
    </lineage>
</organism>
<protein>
    <submittedName>
        <fullName evidence="1">Uncharacterized protein</fullName>
    </submittedName>
</protein>
<name>A0A3P6F3Q9_BRAOL</name>
<sequence length="402" mass="45920">MLTERQTSYEEEVTFDQDIASMLSKKLFGSFPLNPGNNISQKSDESNFVLNGVLTEIFFGSKWMEPPSLDNLMQKTQKYIFLKQIFFLKIVRDLIIPNGDILYFNDPILSSYQRSWPNKLPPLLNQLGLVPPIVKILIPLVPPSNPALAIDNFSSPLLRAVALCCLYDQLEPDVLDRIVKVLHDSYKDGYIPITDHFSFFITLIARFRVVRGDLAIESNEGRDTTFKALTDCVLIFVTNGVLYTLDSKPTRLSDSSLTTLSEFLPVYLIDIVNCIPEDKDKPSDLRLQPCFYYLVPCFFLFDRVGILSYEKLCGGNTRHRTRARKRSLRNDRTRVPFGRYIATEHPFRSVATQRPNACSARSLRNDRTPWLHSDRAWLHSDRASVPLGRYVATELEPSPVAT</sequence>
<dbReference type="EMBL" id="LR031877">
    <property type="protein sequence ID" value="VDD44536.1"/>
    <property type="molecule type" value="Genomic_DNA"/>
</dbReference>